<evidence type="ECO:0000313" key="2">
    <source>
        <dbReference type="Proteomes" id="UP000800035"/>
    </source>
</evidence>
<dbReference type="OrthoDB" id="414540at2759"/>
<dbReference type="Proteomes" id="UP000800035">
    <property type="component" value="Unassembled WGS sequence"/>
</dbReference>
<organism evidence="1 2">
    <name type="scientific">Byssothecium circinans</name>
    <dbReference type="NCBI Taxonomy" id="147558"/>
    <lineage>
        <taxon>Eukaryota</taxon>
        <taxon>Fungi</taxon>
        <taxon>Dikarya</taxon>
        <taxon>Ascomycota</taxon>
        <taxon>Pezizomycotina</taxon>
        <taxon>Dothideomycetes</taxon>
        <taxon>Pleosporomycetidae</taxon>
        <taxon>Pleosporales</taxon>
        <taxon>Massarineae</taxon>
        <taxon>Massarinaceae</taxon>
        <taxon>Byssothecium</taxon>
    </lineage>
</organism>
<dbReference type="AlphaFoldDB" id="A0A6A5UHR6"/>
<evidence type="ECO:0000313" key="1">
    <source>
        <dbReference type="EMBL" id="KAF1960617.1"/>
    </source>
</evidence>
<keyword evidence="2" id="KW-1185">Reference proteome</keyword>
<dbReference type="EMBL" id="ML976982">
    <property type="protein sequence ID" value="KAF1960617.1"/>
    <property type="molecule type" value="Genomic_DNA"/>
</dbReference>
<proteinExistence type="predicted"/>
<sequence length="167" mass="18179">MTQDTPTSSALYKTLHATALAFLNSLASPSSASPSSSPLPTLLTPSYTHSFAPTYFISQTPHLQGPFNLAAFLTHLATMTARLESWKHEVRDICVDEVKRMVVVRASYFMKVRGEEAEVVENDLVWWLWMDGEGGRVSRSVEVLDAVASGRLSDLMDGAGAKGMEGA</sequence>
<protein>
    <recommendedName>
        <fullName evidence="3">SnoaL-like domain-containing protein</fullName>
    </recommendedName>
</protein>
<accession>A0A6A5UHR6</accession>
<evidence type="ECO:0008006" key="3">
    <source>
        <dbReference type="Google" id="ProtNLM"/>
    </source>
</evidence>
<name>A0A6A5UHR6_9PLEO</name>
<gene>
    <name evidence="1" type="ORF">CC80DRAFT_589999</name>
</gene>
<reference evidence="1" key="1">
    <citation type="journal article" date="2020" name="Stud. Mycol.">
        <title>101 Dothideomycetes genomes: a test case for predicting lifestyles and emergence of pathogens.</title>
        <authorList>
            <person name="Haridas S."/>
            <person name="Albert R."/>
            <person name="Binder M."/>
            <person name="Bloem J."/>
            <person name="Labutti K."/>
            <person name="Salamov A."/>
            <person name="Andreopoulos B."/>
            <person name="Baker S."/>
            <person name="Barry K."/>
            <person name="Bills G."/>
            <person name="Bluhm B."/>
            <person name="Cannon C."/>
            <person name="Castanera R."/>
            <person name="Culley D."/>
            <person name="Daum C."/>
            <person name="Ezra D."/>
            <person name="Gonzalez J."/>
            <person name="Henrissat B."/>
            <person name="Kuo A."/>
            <person name="Liang C."/>
            <person name="Lipzen A."/>
            <person name="Lutzoni F."/>
            <person name="Magnuson J."/>
            <person name="Mondo S."/>
            <person name="Nolan M."/>
            <person name="Ohm R."/>
            <person name="Pangilinan J."/>
            <person name="Park H.-J."/>
            <person name="Ramirez L."/>
            <person name="Alfaro M."/>
            <person name="Sun H."/>
            <person name="Tritt A."/>
            <person name="Yoshinaga Y."/>
            <person name="Zwiers L.-H."/>
            <person name="Turgeon B."/>
            <person name="Goodwin S."/>
            <person name="Spatafora J."/>
            <person name="Crous P."/>
            <person name="Grigoriev I."/>
        </authorList>
    </citation>
    <scope>NUCLEOTIDE SEQUENCE</scope>
    <source>
        <strain evidence="1">CBS 675.92</strain>
    </source>
</reference>